<reference evidence="2" key="1">
    <citation type="submission" date="2016-10" db="EMBL/GenBank/DDBJ databases">
        <authorList>
            <person name="Varghese N."/>
            <person name="Submissions S."/>
        </authorList>
    </citation>
    <scope>NUCLEOTIDE SEQUENCE [LARGE SCALE GENOMIC DNA]</scope>
    <source>
        <strain evidence="2">CGMCC 4.3525</strain>
    </source>
</reference>
<name>A0A1H9TDX6_9PSEU</name>
<accession>A0A1H9TDX6</accession>
<protein>
    <submittedName>
        <fullName evidence="1">Uncharacterized protein</fullName>
    </submittedName>
</protein>
<dbReference type="OrthoDB" id="3537741at2"/>
<evidence type="ECO:0000313" key="2">
    <source>
        <dbReference type="Proteomes" id="UP000199352"/>
    </source>
</evidence>
<dbReference type="RefSeq" id="WP_089957362.1">
    <property type="nucleotide sequence ID" value="NZ_FOFR01000018.1"/>
</dbReference>
<sequence length="113" mass="11747">MARTLIGKLTTTRAGAEPAMTNVDATASPDGMYFPWTPTARLLVKTGGTATNVTIDVATQVDGLDVTDRVVAVAATTPVGEFIGPFGPEYKHADGNVRVNFSSATNATCCIID</sequence>
<proteinExistence type="predicted"/>
<evidence type="ECO:0000313" key="1">
    <source>
        <dbReference type="EMBL" id="SER95361.1"/>
    </source>
</evidence>
<dbReference type="AlphaFoldDB" id="A0A1H9TDX6"/>
<keyword evidence="2" id="KW-1185">Reference proteome</keyword>
<dbReference type="Proteomes" id="UP000199352">
    <property type="component" value="Unassembled WGS sequence"/>
</dbReference>
<dbReference type="STRING" id="402600.SAMN05216188_11860"/>
<dbReference type="EMBL" id="FOFR01000018">
    <property type="protein sequence ID" value="SER95361.1"/>
    <property type="molecule type" value="Genomic_DNA"/>
</dbReference>
<organism evidence="1 2">
    <name type="scientific">Lentzea xinjiangensis</name>
    <dbReference type="NCBI Taxonomy" id="402600"/>
    <lineage>
        <taxon>Bacteria</taxon>
        <taxon>Bacillati</taxon>
        <taxon>Actinomycetota</taxon>
        <taxon>Actinomycetes</taxon>
        <taxon>Pseudonocardiales</taxon>
        <taxon>Pseudonocardiaceae</taxon>
        <taxon>Lentzea</taxon>
    </lineage>
</organism>
<gene>
    <name evidence="1" type="ORF">SAMN05216188_11860</name>
</gene>